<dbReference type="InterPro" id="IPR050490">
    <property type="entry name" value="Bact_solute-bd_prot1"/>
</dbReference>
<dbReference type="InterPro" id="IPR006059">
    <property type="entry name" value="SBP"/>
</dbReference>
<organism evidence="2 3">
    <name type="scientific">Candidatus Vogelbacteria bacterium RIFOXYD1_FULL_44_32</name>
    <dbReference type="NCBI Taxonomy" id="1802438"/>
    <lineage>
        <taxon>Bacteria</taxon>
        <taxon>Candidatus Vogeliibacteriota</taxon>
    </lineage>
</organism>
<evidence type="ECO:0000256" key="1">
    <source>
        <dbReference type="SAM" id="Phobius"/>
    </source>
</evidence>
<dbReference type="EMBL" id="MHTJ01000003">
    <property type="protein sequence ID" value="OHA58536.1"/>
    <property type="molecule type" value="Genomic_DNA"/>
</dbReference>
<sequence>MKTGIFQTALLVICGVVITVAVLMFSGVLPGLNLGGAKAVPAVIVWGSLPEVPMRQMMENLNKDYPESFRATYVFKNAETIEAEFVDALARGAGPDAVLITEDFAVKQANKLYPIPDTLLSIRDFRDTYAEVGEVYLSPQGGILALPLYIDPLVMYYNRDFYGNAGIATIPLTWSGIIKNHNAFTKLGERGVILQSGLAFGTANNVANINAILSLLFLQAGNRLAVWNSTTAKYSADLLGSNSSDRLSPGAAALDFYTAFANPITITYSWNESMPLDKSYFSAGKLAHYLGFASELAELRNRNPNLNLDVVLVPQRDNVAKKKTFARLTAVALVKNSRNLNAAYQLASALASAKYDAELAQLASASPARRDLLDLPVTDPFQTVFNKSALASVTWLNPGRAETKAVFAEIIRTKNLGRMASALILLEATEKMNIIYSRF</sequence>
<dbReference type="PANTHER" id="PTHR43649">
    <property type="entry name" value="ARABINOSE-BINDING PROTEIN-RELATED"/>
    <property type="match status" value="1"/>
</dbReference>
<dbReference type="PANTHER" id="PTHR43649:SF12">
    <property type="entry name" value="DIACETYLCHITOBIOSE BINDING PROTEIN DASA"/>
    <property type="match status" value="1"/>
</dbReference>
<reference evidence="2 3" key="1">
    <citation type="journal article" date="2016" name="Nat. Commun.">
        <title>Thousands of microbial genomes shed light on interconnected biogeochemical processes in an aquifer system.</title>
        <authorList>
            <person name="Anantharaman K."/>
            <person name="Brown C.T."/>
            <person name="Hug L.A."/>
            <person name="Sharon I."/>
            <person name="Castelle C.J."/>
            <person name="Probst A.J."/>
            <person name="Thomas B.C."/>
            <person name="Singh A."/>
            <person name="Wilkins M.J."/>
            <person name="Karaoz U."/>
            <person name="Brodie E.L."/>
            <person name="Williams K.H."/>
            <person name="Hubbard S.S."/>
            <person name="Banfield J.F."/>
        </authorList>
    </citation>
    <scope>NUCLEOTIDE SEQUENCE [LARGE SCALE GENOMIC DNA]</scope>
</reference>
<evidence type="ECO:0000313" key="3">
    <source>
        <dbReference type="Proteomes" id="UP000177043"/>
    </source>
</evidence>
<accession>A0A1G2QD95</accession>
<name>A0A1G2QD95_9BACT</name>
<keyword evidence="1" id="KW-0812">Transmembrane</keyword>
<gene>
    <name evidence="2" type="ORF">A2571_02050</name>
</gene>
<dbReference type="SUPFAM" id="SSF53850">
    <property type="entry name" value="Periplasmic binding protein-like II"/>
    <property type="match status" value="1"/>
</dbReference>
<evidence type="ECO:0000313" key="2">
    <source>
        <dbReference type="EMBL" id="OHA58536.1"/>
    </source>
</evidence>
<protein>
    <recommendedName>
        <fullName evidence="4">ABC transporter substrate-binding protein</fullName>
    </recommendedName>
</protein>
<dbReference type="AlphaFoldDB" id="A0A1G2QD95"/>
<dbReference type="Pfam" id="PF13416">
    <property type="entry name" value="SBP_bac_8"/>
    <property type="match status" value="1"/>
</dbReference>
<keyword evidence="1" id="KW-1133">Transmembrane helix</keyword>
<dbReference type="Proteomes" id="UP000177043">
    <property type="component" value="Unassembled WGS sequence"/>
</dbReference>
<feature type="transmembrane region" description="Helical" evidence="1">
    <location>
        <begin position="9"/>
        <end position="29"/>
    </location>
</feature>
<keyword evidence="1" id="KW-0472">Membrane</keyword>
<comment type="caution">
    <text evidence="2">The sequence shown here is derived from an EMBL/GenBank/DDBJ whole genome shotgun (WGS) entry which is preliminary data.</text>
</comment>
<proteinExistence type="predicted"/>
<dbReference type="STRING" id="1802438.A2571_02050"/>
<evidence type="ECO:0008006" key="4">
    <source>
        <dbReference type="Google" id="ProtNLM"/>
    </source>
</evidence>
<dbReference type="Gene3D" id="3.40.190.10">
    <property type="entry name" value="Periplasmic binding protein-like II"/>
    <property type="match status" value="1"/>
</dbReference>